<feature type="binding site" evidence="11">
    <location>
        <begin position="95"/>
        <end position="103"/>
    </location>
    <ligand>
        <name>ATP</name>
        <dbReference type="ChEBI" id="CHEBI:30616"/>
    </ligand>
</feature>
<evidence type="ECO:0000256" key="4">
    <source>
        <dbReference type="ARBA" id="ARBA00022679"/>
    </source>
</evidence>
<dbReference type="Gene3D" id="1.10.510.10">
    <property type="entry name" value="Transferase(Phosphotransferase) domain 1"/>
    <property type="match status" value="1"/>
</dbReference>
<evidence type="ECO:0000256" key="14">
    <source>
        <dbReference type="SAM" id="MobiDB-lite"/>
    </source>
</evidence>
<evidence type="ECO:0000256" key="13">
    <source>
        <dbReference type="RuleBase" id="RU000304"/>
    </source>
</evidence>
<organism evidence="16 17">
    <name type="scientific">Labrus bergylta</name>
    <name type="common">ballan wrasse</name>
    <dbReference type="NCBI Taxonomy" id="56723"/>
    <lineage>
        <taxon>Eukaryota</taxon>
        <taxon>Metazoa</taxon>
        <taxon>Chordata</taxon>
        <taxon>Craniata</taxon>
        <taxon>Vertebrata</taxon>
        <taxon>Euteleostomi</taxon>
        <taxon>Actinopterygii</taxon>
        <taxon>Neopterygii</taxon>
        <taxon>Teleostei</taxon>
        <taxon>Neoteleostei</taxon>
        <taxon>Acanthomorphata</taxon>
        <taxon>Eupercaria</taxon>
        <taxon>Labriformes</taxon>
        <taxon>Labridae</taxon>
        <taxon>Labrus</taxon>
    </lineage>
</organism>
<dbReference type="AlphaFoldDB" id="A0A3Q3FTX8"/>
<evidence type="ECO:0000259" key="15">
    <source>
        <dbReference type="PROSITE" id="PS50011"/>
    </source>
</evidence>
<evidence type="ECO:0000256" key="9">
    <source>
        <dbReference type="ARBA" id="ARBA00048679"/>
    </source>
</evidence>
<evidence type="ECO:0000256" key="12">
    <source>
        <dbReference type="PROSITE-ProRule" id="PRU10141"/>
    </source>
</evidence>
<dbReference type="GO" id="GO:0106310">
    <property type="term" value="F:protein serine kinase activity"/>
    <property type="evidence" value="ECO:0007669"/>
    <property type="project" value="UniProtKB-UniRule"/>
</dbReference>
<dbReference type="PANTHER" id="PTHR22984:SF11">
    <property type="entry name" value="AURORA KINASE-RELATED"/>
    <property type="match status" value="1"/>
</dbReference>
<evidence type="ECO:0000313" key="17">
    <source>
        <dbReference type="Proteomes" id="UP000261660"/>
    </source>
</evidence>
<reference evidence="16" key="2">
    <citation type="submission" date="2025-09" db="UniProtKB">
        <authorList>
            <consortium name="Ensembl"/>
        </authorList>
    </citation>
    <scope>IDENTIFICATION</scope>
</reference>
<evidence type="ECO:0000256" key="5">
    <source>
        <dbReference type="ARBA" id="ARBA00022741"/>
    </source>
</evidence>
<feature type="binding site" evidence="11 12">
    <location>
        <position position="118"/>
    </location>
    <ligand>
        <name>ATP</name>
        <dbReference type="ChEBI" id="CHEBI:30616"/>
    </ligand>
</feature>
<dbReference type="Proteomes" id="UP000261660">
    <property type="component" value="Unplaced"/>
</dbReference>
<dbReference type="PROSITE" id="PS00108">
    <property type="entry name" value="PROTEIN_KINASE_ST"/>
    <property type="match status" value="1"/>
</dbReference>
<dbReference type="InParanoid" id="A0A3Q3FTX8"/>
<keyword evidence="4" id="KW-0808">Transferase</keyword>
<name>A0A3Q3FTX8_9LABR</name>
<dbReference type="GO" id="GO:0007346">
    <property type="term" value="P:regulation of mitotic cell cycle"/>
    <property type="evidence" value="ECO:0007669"/>
    <property type="project" value="TreeGrafter"/>
</dbReference>
<feature type="compositionally biased region" description="Basic and acidic residues" evidence="14">
    <location>
        <begin position="51"/>
        <end position="62"/>
    </location>
</feature>
<dbReference type="GO" id="GO:0005524">
    <property type="term" value="F:ATP binding"/>
    <property type="evidence" value="ECO:0007669"/>
    <property type="project" value="UniProtKB-UniRule"/>
</dbReference>
<feature type="region of interest" description="Disordered" evidence="14">
    <location>
        <begin position="41"/>
        <end position="76"/>
    </location>
</feature>
<evidence type="ECO:0000256" key="7">
    <source>
        <dbReference type="ARBA" id="ARBA00022840"/>
    </source>
</evidence>
<dbReference type="Gene3D" id="3.30.200.20">
    <property type="entry name" value="Phosphorylase Kinase, domain 1"/>
    <property type="match status" value="1"/>
</dbReference>
<accession>A0A3Q3FTX8</accession>
<evidence type="ECO:0000313" key="16">
    <source>
        <dbReference type="Ensembl" id="ENSLBEP00000024021.1"/>
    </source>
</evidence>
<keyword evidence="5 12" id="KW-0547">Nucleotide-binding</keyword>
<dbReference type="PROSITE" id="PS00107">
    <property type="entry name" value="PROTEIN_KINASE_ATP"/>
    <property type="match status" value="1"/>
</dbReference>
<dbReference type="GO" id="GO:0004674">
    <property type="term" value="F:protein serine/threonine kinase activity"/>
    <property type="evidence" value="ECO:0007669"/>
    <property type="project" value="UniProtKB-UniRule"/>
</dbReference>
<evidence type="ECO:0000256" key="11">
    <source>
        <dbReference type="PIRSR" id="PIRSR037993-2"/>
    </source>
</evidence>
<dbReference type="InterPro" id="IPR017441">
    <property type="entry name" value="Protein_kinase_ATP_BS"/>
</dbReference>
<keyword evidence="3 13" id="KW-0723">Serine/threonine-protein kinase</keyword>
<comment type="catalytic activity">
    <reaction evidence="9">
        <text>L-seryl-[protein] + ATP = O-phospho-L-seryl-[protein] + ADP + H(+)</text>
        <dbReference type="Rhea" id="RHEA:17989"/>
        <dbReference type="Rhea" id="RHEA-COMP:9863"/>
        <dbReference type="Rhea" id="RHEA-COMP:11604"/>
        <dbReference type="ChEBI" id="CHEBI:15378"/>
        <dbReference type="ChEBI" id="CHEBI:29999"/>
        <dbReference type="ChEBI" id="CHEBI:30616"/>
        <dbReference type="ChEBI" id="CHEBI:83421"/>
        <dbReference type="ChEBI" id="CHEBI:456216"/>
        <dbReference type="EC" id="2.7.11.1"/>
    </reaction>
</comment>
<protein>
    <recommendedName>
        <fullName evidence="2">non-specific serine/threonine protein kinase</fullName>
        <ecNumber evidence="2">2.7.11.1</ecNumber>
    </recommendedName>
</protein>
<evidence type="ECO:0000256" key="6">
    <source>
        <dbReference type="ARBA" id="ARBA00022777"/>
    </source>
</evidence>
<dbReference type="InterPro" id="IPR011009">
    <property type="entry name" value="Kinase-like_dom_sf"/>
</dbReference>
<dbReference type="SUPFAM" id="SSF56112">
    <property type="entry name" value="Protein kinase-like (PK-like)"/>
    <property type="match status" value="1"/>
</dbReference>
<feature type="domain" description="Protein kinase" evidence="15">
    <location>
        <begin position="89"/>
        <end position="352"/>
    </location>
</feature>
<dbReference type="Ensembl" id="ENSLBET00000025265.1">
    <property type="protein sequence ID" value="ENSLBEP00000024021.1"/>
    <property type="gene ID" value="ENSLBEG00000018394.1"/>
</dbReference>
<dbReference type="InterPro" id="IPR000719">
    <property type="entry name" value="Prot_kinase_dom"/>
</dbReference>
<evidence type="ECO:0000256" key="10">
    <source>
        <dbReference type="PIRSR" id="PIRSR037993-1"/>
    </source>
</evidence>
<feature type="active site" description="Proton acceptor" evidence="10">
    <location>
        <position position="227"/>
    </location>
</feature>
<dbReference type="PANTHER" id="PTHR22984">
    <property type="entry name" value="SERINE/THREONINE-PROTEIN KINASE PIM"/>
    <property type="match status" value="1"/>
</dbReference>
<evidence type="ECO:0000256" key="2">
    <source>
        <dbReference type="ARBA" id="ARBA00012513"/>
    </source>
</evidence>
<feature type="binding site" evidence="11">
    <location>
        <position position="187"/>
    </location>
    <ligand>
        <name>ATP</name>
        <dbReference type="ChEBI" id="CHEBI:30616"/>
    </ligand>
</feature>
<comment type="catalytic activity">
    <reaction evidence="8">
        <text>L-threonyl-[protein] + ATP = O-phospho-L-threonyl-[protein] + ADP + H(+)</text>
        <dbReference type="Rhea" id="RHEA:46608"/>
        <dbReference type="Rhea" id="RHEA-COMP:11060"/>
        <dbReference type="Rhea" id="RHEA-COMP:11605"/>
        <dbReference type="ChEBI" id="CHEBI:15378"/>
        <dbReference type="ChEBI" id="CHEBI:30013"/>
        <dbReference type="ChEBI" id="CHEBI:30616"/>
        <dbReference type="ChEBI" id="CHEBI:61977"/>
        <dbReference type="ChEBI" id="CHEBI:456216"/>
        <dbReference type="EC" id="2.7.11.1"/>
    </reaction>
</comment>
<proteinExistence type="inferred from homology"/>
<dbReference type="SMART" id="SM00220">
    <property type="entry name" value="S_TKc"/>
    <property type="match status" value="1"/>
</dbReference>
<evidence type="ECO:0000256" key="1">
    <source>
        <dbReference type="ARBA" id="ARBA00005505"/>
    </source>
</evidence>
<dbReference type="GO" id="GO:0043066">
    <property type="term" value="P:negative regulation of apoptotic process"/>
    <property type="evidence" value="ECO:0007669"/>
    <property type="project" value="UniProtKB-UniRule"/>
</dbReference>
<dbReference type="STRING" id="56723.ENSLBEP00000024021"/>
<dbReference type="GO" id="GO:0005737">
    <property type="term" value="C:cytoplasm"/>
    <property type="evidence" value="ECO:0007669"/>
    <property type="project" value="UniProtKB-UniRule"/>
</dbReference>
<dbReference type="InterPro" id="IPR008271">
    <property type="entry name" value="Ser/Thr_kinase_AS"/>
</dbReference>
<dbReference type="InterPro" id="IPR051138">
    <property type="entry name" value="PIM_Ser/Thr_kinase"/>
</dbReference>
<comment type="similarity">
    <text evidence="1">Belongs to the protein kinase superfamily. CAMK Ser/Thr protein kinase family. PIM subfamily.</text>
</comment>
<feature type="region of interest" description="Disordered" evidence="14">
    <location>
        <begin position="1"/>
        <end position="22"/>
    </location>
</feature>
<keyword evidence="7 11" id="KW-0067">ATP-binding</keyword>
<dbReference type="PROSITE" id="PS50011">
    <property type="entry name" value="PROTEIN_KINASE_DOM"/>
    <property type="match status" value="1"/>
</dbReference>
<reference evidence="16" key="1">
    <citation type="submission" date="2025-08" db="UniProtKB">
        <authorList>
            <consortium name="Ensembl"/>
        </authorList>
    </citation>
    <scope>IDENTIFICATION</scope>
</reference>
<dbReference type="GeneTree" id="ENSGT00950000182996"/>
<dbReference type="EC" id="2.7.11.1" evidence="2"/>
<keyword evidence="6" id="KW-0418">Kinase</keyword>
<evidence type="ECO:0000256" key="3">
    <source>
        <dbReference type="ARBA" id="ARBA00022527"/>
    </source>
</evidence>
<feature type="binding site" evidence="11">
    <location>
        <position position="180"/>
    </location>
    <ligand>
        <name>ATP</name>
        <dbReference type="ChEBI" id="CHEBI:30616"/>
    </ligand>
</feature>
<dbReference type="Pfam" id="PF00069">
    <property type="entry name" value="Pkinase"/>
    <property type="match status" value="1"/>
</dbReference>
<sequence>SPPLLTLKRVQKRGAEGPPFLPRITLPSSVDLSLRRILGRSRPTHQSASEQKMRGGRAERGSLKRPRVQGRGAEPTLRPPLRTVFEAQYKEKKLLGEGGFGSVFAGYHVSFFLQVAIKHIRQSGICVLFCSKKLLDGEISMVPLEVVLMLKVKPAASGTRAAVALLDWYDLDDELILVLERPVPCCDLIDYMNSRGSGLQEHEAKVFAKQLVDAVIEIHSRGVFHCDIKMENILVETGSEVPRVRLIDFGCSTFLSDGTYKSKQGTFEYTSPEWFTDKEYRAEPATVWQLGVVIFGLLHEDVPFESKPDIVYGYPYIRESLSTDCCNFLLSCLSKIPEYRPTLETLRNHPWLIYSRSSPVKMPF</sequence>
<keyword evidence="17" id="KW-1185">Reference proteome</keyword>
<evidence type="ECO:0000256" key="8">
    <source>
        <dbReference type="ARBA" id="ARBA00047899"/>
    </source>
</evidence>